<evidence type="ECO:0000313" key="2">
    <source>
        <dbReference type="EMBL" id="GEO22373.1"/>
    </source>
</evidence>
<feature type="signal peptide" evidence="1">
    <location>
        <begin position="1"/>
        <end position="19"/>
    </location>
</feature>
<dbReference type="RefSeq" id="WP_020892334.1">
    <property type="nucleotide sequence ID" value="NZ_BJYV01000015.1"/>
</dbReference>
<evidence type="ECO:0000256" key="1">
    <source>
        <dbReference type="SAM" id="SignalP"/>
    </source>
</evidence>
<keyword evidence="1" id="KW-0732">Signal</keyword>
<comment type="caution">
    <text evidence="2">The sequence shown here is derived from an EMBL/GenBank/DDBJ whole genome shotgun (WGS) entry which is preliminary data.</text>
</comment>
<protein>
    <recommendedName>
        <fullName evidence="4">PepSY domain-containing protein</fullName>
    </recommendedName>
</protein>
<sequence>MKKLILSVAAMTVFAFANAGSTVVPVSQEWYQETTKIDPESLPEKVKEAIQNDLQLKDLKIAEAHQVMEEAQVQYLIKFESETPGEQIKKTFDAMGKEVVEMEAPVEIAEPVKK</sequence>
<feature type="chain" id="PRO_5021910382" description="PepSY domain-containing protein" evidence="1">
    <location>
        <begin position="20"/>
        <end position="114"/>
    </location>
</feature>
<dbReference type="EMBL" id="BJYV01000015">
    <property type="protein sequence ID" value="GEO22373.1"/>
    <property type="molecule type" value="Genomic_DNA"/>
</dbReference>
<keyword evidence="3" id="KW-1185">Reference proteome</keyword>
<evidence type="ECO:0008006" key="4">
    <source>
        <dbReference type="Google" id="ProtNLM"/>
    </source>
</evidence>
<accession>A0A512CDT0</accession>
<gene>
    <name evidence="2" type="ORF">CQA01_29070</name>
</gene>
<reference evidence="2 3" key="1">
    <citation type="submission" date="2019-07" db="EMBL/GenBank/DDBJ databases">
        <title>Whole genome shotgun sequence of Cyclobacterium qasimii NBRC 106168.</title>
        <authorList>
            <person name="Hosoyama A."/>
            <person name="Uohara A."/>
            <person name="Ohji S."/>
            <person name="Ichikawa N."/>
        </authorList>
    </citation>
    <scope>NUCLEOTIDE SEQUENCE [LARGE SCALE GENOMIC DNA]</scope>
    <source>
        <strain evidence="2 3">NBRC 106168</strain>
    </source>
</reference>
<proteinExistence type="predicted"/>
<evidence type="ECO:0000313" key="3">
    <source>
        <dbReference type="Proteomes" id="UP000321301"/>
    </source>
</evidence>
<dbReference type="Gene3D" id="3.10.450.360">
    <property type="match status" value="1"/>
</dbReference>
<dbReference type="AlphaFoldDB" id="A0A512CDT0"/>
<name>A0A512CDT0_9BACT</name>
<dbReference type="Proteomes" id="UP000321301">
    <property type="component" value="Unassembled WGS sequence"/>
</dbReference>
<organism evidence="2 3">
    <name type="scientific">Cyclobacterium qasimii</name>
    <dbReference type="NCBI Taxonomy" id="1350429"/>
    <lineage>
        <taxon>Bacteria</taxon>
        <taxon>Pseudomonadati</taxon>
        <taxon>Bacteroidota</taxon>
        <taxon>Cytophagia</taxon>
        <taxon>Cytophagales</taxon>
        <taxon>Cyclobacteriaceae</taxon>
        <taxon>Cyclobacterium</taxon>
    </lineage>
</organism>